<feature type="compositionally biased region" description="Basic residues" evidence="1">
    <location>
        <begin position="236"/>
        <end position="252"/>
    </location>
</feature>
<feature type="compositionally biased region" description="Polar residues" evidence="1">
    <location>
        <begin position="155"/>
        <end position="175"/>
    </location>
</feature>
<evidence type="ECO:0000256" key="1">
    <source>
        <dbReference type="SAM" id="MobiDB-lite"/>
    </source>
</evidence>
<keyword evidence="3" id="KW-1185">Reference proteome</keyword>
<name>A0ABR3W1V7_9PEZI</name>
<feature type="compositionally biased region" description="Basic and acidic residues" evidence="1">
    <location>
        <begin position="11"/>
        <end position="20"/>
    </location>
</feature>
<feature type="compositionally biased region" description="Low complexity" evidence="1">
    <location>
        <begin position="203"/>
        <end position="235"/>
    </location>
</feature>
<feature type="compositionally biased region" description="Basic residues" evidence="1">
    <location>
        <begin position="176"/>
        <end position="193"/>
    </location>
</feature>
<feature type="compositionally biased region" description="Polar residues" evidence="1">
    <location>
        <begin position="21"/>
        <end position="56"/>
    </location>
</feature>
<comment type="caution">
    <text evidence="2">The sequence shown here is derived from an EMBL/GenBank/DDBJ whole genome shotgun (WGS) entry which is preliminary data.</text>
</comment>
<gene>
    <name evidence="2" type="ORF">VTK73DRAFT_9552</name>
</gene>
<evidence type="ECO:0000313" key="2">
    <source>
        <dbReference type="EMBL" id="KAL1851046.1"/>
    </source>
</evidence>
<feature type="region of interest" description="Disordered" evidence="1">
    <location>
        <begin position="153"/>
        <end position="260"/>
    </location>
</feature>
<accession>A0ABR3W1V7</accession>
<dbReference type="EMBL" id="JAZHXJ010000802">
    <property type="protein sequence ID" value="KAL1851046.1"/>
    <property type="molecule type" value="Genomic_DNA"/>
</dbReference>
<reference evidence="2 3" key="1">
    <citation type="journal article" date="2024" name="Commun. Biol.">
        <title>Comparative genomic analysis of thermophilic fungi reveals convergent evolutionary adaptations and gene losses.</title>
        <authorList>
            <person name="Steindorff A.S."/>
            <person name="Aguilar-Pontes M.V."/>
            <person name="Robinson A.J."/>
            <person name="Andreopoulos B."/>
            <person name="LaButti K."/>
            <person name="Kuo A."/>
            <person name="Mondo S."/>
            <person name="Riley R."/>
            <person name="Otillar R."/>
            <person name="Haridas S."/>
            <person name="Lipzen A."/>
            <person name="Grimwood J."/>
            <person name="Schmutz J."/>
            <person name="Clum A."/>
            <person name="Reid I.D."/>
            <person name="Moisan M.C."/>
            <person name="Butler G."/>
            <person name="Nguyen T.T.M."/>
            <person name="Dewar K."/>
            <person name="Conant G."/>
            <person name="Drula E."/>
            <person name="Henrissat B."/>
            <person name="Hansel C."/>
            <person name="Singer S."/>
            <person name="Hutchinson M.I."/>
            <person name="de Vries R.P."/>
            <person name="Natvig D.O."/>
            <person name="Powell A.J."/>
            <person name="Tsang A."/>
            <person name="Grigoriev I.V."/>
        </authorList>
    </citation>
    <scope>NUCLEOTIDE SEQUENCE [LARGE SCALE GENOMIC DNA]</scope>
    <source>
        <strain evidence="2 3">ATCC 24622</strain>
    </source>
</reference>
<evidence type="ECO:0000313" key="3">
    <source>
        <dbReference type="Proteomes" id="UP001586593"/>
    </source>
</evidence>
<dbReference type="Proteomes" id="UP001586593">
    <property type="component" value="Unassembled WGS sequence"/>
</dbReference>
<feature type="region of interest" description="Disordered" evidence="1">
    <location>
        <begin position="1"/>
        <end position="73"/>
    </location>
</feature>
<sequence length="424" mass="45634">MQVPSAGNRTGPDRPARDAPSRTTHSWRTPVSTMSRTNNDPHTSRDTSNGMVQSKSHGVETMRGRPPQKRSGEMDVEICGRVASTVEVPTRCSARCCRRQSFSHGSSFSTAADGRCSGIQQSILLMNVKNRSASSSGTHSGLSCLRCRGRVIKSGRTNSPGRRISTSAPPSASHQHTYRGRRRRARQRTRPRCRSLCLRHSAPRASTATAASASRAAPRSAGAGPGARSSPPGAARRSRGARCRGGRARGRRGAATSAHSQCMKELGLGGLGRPGGWLGGLGRPDGWLGAEGLGSLGRERECAVSEDGTMMPKFQMSALYDQPVPKRTSGAWLSSGWIGWRSGPGWSPRWATPKSVMTGNTRLRYSTPRKSPKSLRHRYTIRSPAYLRAMGCAACIRAKCSMMETSSKDTRMLSSFKSERPPGG</sequence>
<protein>
    <submittedName>
        <fullName evidence="2">Uncharacterized protein</fullName>
    </submittedName>
</protein>
<proteinExistence type="predicted"/>
<organism evidence="2 3">
    <name type="scientific">Phialemonium thermophilum</name>
    <dbReference type="NCBI Taxonomy" id="223376"/>
    <lineage>
        <taxon>Eukaryota</taxon>
        <taxon>Fungi</taxon>
        <taxon>Dikarya</taxon>
        <taxon>Ascomycota</taxon>
        <taxon>Pezizomycotina</taxon>
        <taxon>Sordariomycetes</taxon>
        <taxon>Sordariomycetidae</taxon>
        <taxon>Cephalothecales</taxon>
        <taxon>Cephalothecaceae</taxon>
        <taxon>Phialemonium</taxon>
    </lineage>
</organism>